<dbReference type="PANTHER" id="PTHR44846">
    <property type="entry name" value="MANNOSYL-D-GLYCERATE TRANSPORT/METABOLISM SYSTEM REPRESSOR MNGR-RELATED"/>
    <property type="match status" value="1"/>
</dbReference>
<name>A0ABU7L2D6_9ACTN</name>
<proteinExistence type="predicted"/>
<dbReference type="InterPro" id="IPR036390">
    <property type="entry name" value="WH_DNA-bd_sf"/>
</dbReference>
<dbReference type="Pfam" id="PF07702">
    <property type="entry name" value="UTRA"/>
    <property type="match status" value="1"/>
</dbReference>
<evidence type="ECO:0000256" key="1">
    <source>
        <dbReference type="ARBA" id="ARBA00023015"/>
    </source>
</evidence>
<dbReference type="Proteomes" id="UP001348641">
    <property type="component" value="Unassembled WGS sequence"/>
</dbReference>
<protein>
    <submittedName>
        <fullName evidence="5">GntR family transcriptional regulator</fullName>
    </submittedName>
</protein>
<dbReference type="SUPFAM" id="SSF46785">
    <property type="entry name" value="Winged helix' DNA-binding domain"/>
    <property type="match status" value="1"/>
</dbReference>
<dbReference type="SMART" id="SM00866">
    <property type="entry name" value="UTRA"/>
    <property type="match status" value="1"/>
</dbReference>
<evidence type="ECO:0000256" key="3">
    <source>
        <dbReference type="ARBA" id="ARBA00023163"/>
    </source>
</evidence>
<dbReference type="CDD" id="cd07377">
    <property type="entry name" value="WHTH_GntR"/>
    <property type="match status" value="1"/>
</dbReference>
<dbReference type="Gene3D" id="3.40.1410.10">
    <property type="entry name" value="Chorismate lyase-like"/>
    <property type="match status" value="1"/>
</dbReference>
<keyword evidence="1" id="KW-0805">Transcription regulation</keyword>
<reference evidence="5 6" key="1">
    <citation type="submission" date="2023-07" db="EMBL/GenBank/DDBJ databases">
        <authorList>
            <person name="Girao M."/>
            <person name="Carvalho M.F."/>
        </authorList>
    </citation>
    <scope>NUCLEOTIDE SEQUENCE [LARGE SCALE GENOMIC DNA]</scope>
    <source>
        <strain evidence="5 6">66/93</strain>
    </source>
</reference>
<evidence type="ECO:0000313" key="6">
    <source>
        <dbReference type="Proteomes" id="UP001348641"/>
    </source>
</evidence>
<dbReference type="PROSITE" id="PS50949">
    <property type="entry name" value="HTH_GNTR"/>
    <property type="match status" value="1"/>
</dbReference>
<accession>A0ABU7L2D6</accession>
<dbReference type="SUPFAM" id="SSF64288">
    <property type="entry name" value="Chorismate lyase-like"/>
    <property type="match status" value="1"/>
</dbReference>
<dbReference type="InterPro" id="IPR028978">
    <property type="entry name" value="Chorismate_lyase_/UTRA_dom_sf"/>
</dbReference>
<dbReference type="EMBL" id="JAUUCC010000213">
    <property type="protein sequence ID" value="MEE2055712.1"/>
    <property type="molecule type" value="Genomic_DNA"/>
</dbReference>
<dbReference type="InterPro" id="IPR036388">
    <property type="entry name" value="WH-like_DNA-bd_sf"/>
</dbReference>
<evidence type="ECO:0000259" key="4">
    <source>
        <dbReference type="PROSITE" id="PS50949"/>
    </source>
</evidence>
<keyword evidence="2" id="KW-0238">DNA-binding</keyword>
<dbReference type="InterPro" id="IPR000524">
    <property type="entry name" value="Tscrpt_reg_HTH_GntR"/>
</dbReference>
<dbReference type="SMART" id="SM00345">
    <property type="entry name" value="HTH_GNTR"/>
    <property type="match status" value="1"/>
</dbReference>
<dbReference type="InterPro" id="IPR050679">
    <property type="entry name" value="Bact_HTH_transcr_reg"/>
</dbReference>
<gene>
    <name evidence="5" type="ORF">Q8A49_34955</name>
</gene>
<feature type="domain" description="HTH gntR-type" evidence="4">
    <location>
        <begin position="9"/>
        <end position="77"/>
    </location>
</feature>
<comment type="caution">
    <text evidence="5">The sequence shown here is derived from an EMBL/GenBank/DDBJ whole genome shotgun (WGS) entry which is preliminary data.</text>
</comment>
<dbReference type="PANTHER" id="PTHR44846:SF17">
    <property type="entry name" value="GNTR-FAMILY TRANSCRIPTIONAL REGULATOR"/>
    <property type="match status" value="1"/>
</dbReference>
<dbReference type="Gene3D" id="1.10.10.10">
    <property type="entry name" value="Winged helix-like DNA-binding domain superfamily/Winged helix DNA-binding domain"/>
    <property type="match status" value="1"/>
</dbReference>
<dbReference type="InterPro" id="IPR011663">
    <property type="entry name" value="UTRA"/>
</dbReference>
<evidence type="ECO:0000313" key="5">
    <source>
        <dbReference type="EMBL" id="MEE2055712.1"/>
    </source>
</evidence>
<sequence length="261" mass="28741">MPINPNDSRSPAQQVADDLRARIENGEFRPGAKLPVTHELVAHYGVSAESLRHAINRLKNAGLLQTKRGVGTFVRKQTPMKRLGADRYSRSKRAEGKVAFVADREASGLAWNRNDQTQTVRTIEATAEVAEALQISEGDQVVERARVVVHEGEPTQRLVSWYRLADVEGTSIADPTPGPAGKGGGYSVLDELGIGPDEIEEQIAARMPTSDEEAVLRVPAGEPVFDLKRIAFASDGRPVEYARGTYRGSYFLWSYRFKVPE</sequence>
<evidence type="ECO:0000256" key="2">
    <source>
        <dbReference type="ARBA" id="ARBA00023125"/>
    </source>
</evidence>
<organism evidence="5 6">
    <name type="scientific">Nocardiopsis tropica</name>
    <dbReference type="NCBI Taxonomy" id="109330"/>
    <lineage>
        <taxon>Bacteria</taxon>
        <taxon>Bacillati</taxon>
        <taxon>Actinomycetota</taxon>
        <taxon>Actinomycetes</taxon>
        <taxon>Streptosporangiales</taxon>
        <taxon>Nocardiopsidaceae</taxon>
        <taxon>Nocardiopsis</taxon>
    </lineage>
</organism>
<dbReference type="RefSeq" id="WP_330162442.1">
    <property type="nucleotide sequence ID" value="NZ_JAUUCC010000213.1"/>
</dbReference>
<dbReference type="Pfam" id="PF00392">
    <property type="entry name" value="GntR"/>
    <property type="match status" value="1"/>
</dbReference>
<keyword evidence="3" id="KW-0804">Transcription</keyword>